<reference evidence="2 3" key="1">
    <citation type="submission" date="2022-04" db="EMBL/GenBank/DDBJ databases">
        <title>Positive selection, recombination, and allopatry shape intraspecific diversity of widespread and dominant cyanobacteria.</title>
        <authorList>
            <person name="Wei J."/>
            <person name="Shu W."/>
            <person name="Hu C."/>
        </authorList>
    </citation>
    <scope>NUCLEOTIDE SEQUENCE [LARGE SCALE GENOMIC DNA]</scope>
    <source>
        <strain evidence="2 3">DQ-A4</strain>
    </source>
</reference>
<protein>
    <submittedName>
        <fullName evidence="2">DUF192 domain-containing protein</fullName>
    </submittedName>
</protein>
<evidence type="ECO:0000256" key="1">
    <source>
        <dbReference type="SAM" id="MobiDB-lite"/>
    </source>
</evidence>
<dbReference type="InterPro" id="IPR003795">
    <property type="entry name" value="DUF192"/>
</dbReference>
<proteinExistence type="predicted"/>
<sequence>MSYRFAGLASQRLYLWLRQGMALSLVLSALVLGAGCGPTPSTAEPPSTTDNTPSTPTAAETPMADPRGQQLAVTAVTTLGGEEIFLEVATTPQQQALGLMYRDALPSDRGMLFPMGRPRPVSFWMKNVPVALDMVFVYQGQIVGLAEAPPCTADPCPTYGPGNQLVDHVIELRAGRAAELGLAAGDEVVIKEVGE</sequence>
<dbReference type="Gene3D" id="2.60.120.1140">
    <property type="entry name" value="Protein of unknown function DUF192"/>
    <property type="match status" value="1"/>
</dbReference>
<keyword evidence="3" id="KW-1185">Reference proteome</keyword>
<comment type="caution">
    <text evidence="2">The sequence shown here is derived from an EMBL/GenBank/DDBJ whole genome shotgun (WGS) entry which is preliminary data.</text>
</comment>
<dbReference type="PANTHER" id="PTHR37953:SF1">
    <property type="entry name" value="UPF0127 PROTEIN MJ1496"/>
    <property type="match status" value="1"/>
</dbReference>
<feature type="region of interest" description="Disordered" evidence="1">
    <location>
        <begin position="38"/>
        <end position="67"/>
    </location>
</feature>
<dbReference type="RefSeq" id="WP_242021488.1">
    <property type="nucleotide sequence ID" value="NZ_JAMPKX010000003.1"/>
</dbReference>
<dbReference type="PANTHER" id="PTHR37953">
    <property type="entry name" value="UPF0127 PROTEIN MJ1496"/>
    <property type="match status" value="1"/>
</dbReference>
<organism evidence="2 3">
    <name type="scientific">Leptolyngbya subtilissima DQ-A4</name>
    <dbReference type="NCBI Taxonomy" id="2933933"/>
    <lineage>
        <taxon>Bacteria</taxon>
        <taxon>Bacillati</taxon>
        <taxon>Cyanobacteriota</taxon>
        <taxon>Cyanophyceae</taxon>
        <taxon>Leptolyngbyales</taxon>
        <taxon>Leptolyngbyaceae</taxon>
        <taxon>Leptolyngbya group</taxon>
        <taxon>Leptolyngbya</taxon>
    </lineage>
</organism>
<evidence type="ECO:0000313" key="2">
    <source>
        <dbReference type="EMBL" id="MEP0947227.1"/>
    </source>
</evidence>
<feature type="compositionally biased region" description="Low complexity" evidence="1">
    <location>
        <begin position="38"/>
        <end position="57"/>
    </location>
</feature>
<gene>
    <name evidence="2" type="ORF">NC992_10125</name>
</gene>
<accession>A0ABV0K375</accession>
<evidence type="ECO:0000313" key="3">
    <source>
        <dbReference type="Proteomes" id="UP001482513"/>
    </source>
</evidence>
<name>A0ABV0K375_9CYAN</name>
<dbReference type="EMBL" id="JAMPKX010000003">
    <property type="protein sequence ID" value="MEP0947227.1"/>
    <property type="molecule type" value="Genomic_DNA"/>
</dbReference>
<dbReference type="Pfam" id="PF02643">
    <property type="entry name" value="DUF192"/>
    <property type="match status" value="1"/>
</dbReference>
<dbReference type="Proteomes" id="UP001482513">
    <property type="component" value="Unassembled WGS sequence"/>
</dbReference>
<dbReference type="InterPro" id="IPR038695">
    <property type="entry name" value="Saro_0823-like_sf"/>
</dbReference>